<evidence type="ECO:0000256" key="1">
    <source>
        <dbReference type="ARBA" id="ARBA00023015"/>
    </source>
</evidence>
<dbReference type="SUPFAM" id="SSF47413">
    <property type="entry name" value="lambda repressor-like DNA-binding domains"/>
    <property type="match status" value="1"/>
</dbReference>
<protein>
    <submittedName>
        <fullName evidence="5">Transcriptional regulator</fullName>
    </submittedName>
</protein>
<dbReference type="PROSITE" id="PS50932">
    <property type="entry name" value="HTH_LACI_2"/>
    <property type="match status" value="1"/>
</dbReference>
<dbReference type="OrthoDB" id="5718990at2"/>
<comment type="caution">
    <text evidence="5">The sequence shown here is derived from an EMBL/GenBank/DDBJ whole genome shotgun (WGS) entry which is preliminary data.</text>
</comment>
<dbReference type="PANTHER" id="PTHR30146">
    <property type="entry name" value="LACI-RELATED TRANSCRIPTIONAL REPRESSOR"/>
    <property type="match status" value="1"/>
</dbReference>
<dbReference type="InterPro" id="IPR001761">
    <property type="entry name" value="Peripla_BP/Lac1_sug-bd_dom"/>
</dbReference>
<dbReference type="CDD" id="cd01575">
    <property type="entry name" value="PBP1_GntR"/>
    <property type="match status" value="1"/>
</dbReference>
<dbReference type="GO" id="GO:0003700">
    <property type="term" value="F:DNA-binding transcription factor activity"/>
    <property type="evidence" value="ECO:0007669"/>
    <property type="project" value="TreeGrafter"/>
</dbReference>
<dbReference type="Proteomes" id="UP000247932">
    <property type="component" value="Unassembled WGS sequence"/>
</dbReference>
<sequence>MIKKRTGLLDIAKQVGVSKATVSRYLNTPDLVSPSLQKRISTVIETLGYLPNKVPNMLSHAKSHAIGVILPSVTNQIFTEVLQGIETITDQNNYQVMIAHTGRHKDKEEMRLRSLLSYNIDGLILTERNHSPASLKMIQLANIPVVEIMDCISPCIDMAVGYDNFKASKNMVERMIKTNKKNIVYLSSQLNERGTLRKEGYEAAMAEHNLETFTILSNEVTSYTLGEQLLTQVLNEYPQVDGIFCSNDSLALGVLFACQRRNIAIPQQIAIAGFHGYDIGQSVNPKLSSVLTPKFEMGKIAAEILLKRLNGKLISSNVVELPVQYIEGESIANYHG</sequence>
<dbReference type="Pfam" id="PF00356">
    <property type="entry name" value="LacI"/>
    <property type="match status" value="1"/>
</dbReference>
<dbReference type="PROSITE" id="PS00356">
    <property type="entry name" value="HTH_LACI_1"/>
    <property type="match status" value="1"/>
</dbReference>
<reference evidence="5 6" key="1">
    <citation type="submission" date="2018-05" db="EMBL/GenBank/DDBJ databases">
        <title>Reference genomes for bee gut microbiota database.</title>
        <authorList>
            <person name="Ellegaard K.M."/>
        </authorList>
    </citation>
    <scope>NUCLEOTIDE SEQUENCE [LARGE SCALE GENOMIC DNA]</scope>
    <source>
        <strain evidence="5 6">ESL0182</strain>
    </source>
</reference>
<dbReference type="InterPro" id="IPR028082">
    <property type="entry name" value="Peripla_BP_I"/>
</dbReference>
<dbReference type="RefSeq" id="WP_110434421.1">
    <property type="nucleotide sequence ID" value="NZ_QGLR01000014.1"/>
</dbReference>
<dbReference type="CDD" id="cd01392">
    <property type="entry name" value="HTH_LacI"/>
    <property type="match status" value="1"/>
</dbReference>
<keyword evidence="2" id="KW-0238">DNA-binding</keyword>
<keyword evidence="6" id="KW-1185">Reference proteome</keyword>
<dbReference type="AlphaFoldDB" id="A0A2V4DZW9"/>
<evidence type="ECO:0000256" key="3">
    <source>
        <dbReference type="ARBA" id="ARBA00023163"/>
    </source>
</evidence>
<keyword evidence="3" id="KW-0804">Transcription</keyword>
<dbReference type="InterPro" id="IPR000843">
    <property type="entry name" value="HTH_LacI"/>
</dbReference>
<dbReference type="Gene3D" id="3.40.50.2300">
    <property type="match status" value="2"/>
</dbReference>
<dbReference type="PANTHER" id="PTHR30146:SF2">
    <property type="entry name" value="HTH-TYPE TRANSCRIPTIONAL REGULATOR GNTR"/>
    <property type="match status" value="1"/>
</dbReference>
<name>A0A2V4DZW9_9GAMM</name>
<dbReference type="SMART" id="SM00354">
    <property type="entry name" value="HTH_LACI"/>
    <property type="match status" value="1"/>
</dbReference>
<proteinExistence type="predicted"/>
<evidence type="ECO:0000256" key="2">
    <source>
        <dbReference type="ARBA" id="ARBA00023125"/>
    </source>
</evidence>
<dbReference type="SUPFAM" id="SSF53822">
    <property type="entry name" value="Periplasmic binding protein-like I"/>
    <property type="match status" value="1"/>
</dbReference>
<accession>A0A2V4DZW9</accession>
<gene>
    <name evidence="5" type="ORF">DKK70_13155</name>
</gene>
<evidence type="ECO:0000313" key="5">
    <source>
        <dbReference type="EMBL" id="PXZ05069.1"/>
    </source>
</evidence>
<evidence type="ECO:0000259" key="4">
    <source>
        <dbReference type="PROSITE" id="PS50932"/>
    </source>
</evidence>
<feature type="domain" description="HTH lacI-type" evidence="4">
    <location>
        <begin position="6"/>
        <end position="60"/>
    </location>
</feature>
<dbReference type="Pfam" id="PF00532">
    <property type="entry name" value="Peripla_BP_1"/>
    <property type="match status" value="1"/>
</dbReference>
<dbReference type="GO" id="GO:0000976">
    <property type="term" value="F:transcription cis-regulatory region binding"/>
    <property type="evidence" value="ECO:0007669"/>
    <property type="project" value="TreeGrafter"/>
</dbReference>
<evidence type="ECO:0000313" key="6">
    <source>
        <dbReference type="Proteomes" id="UP000247932"/>
    </source>
</evidence>
<dbReference type="EMBL" id="QGLR01000014">
    <property type="protein sequence ID" value="PXZ05069.1"/>
    <property type="molecule type" value="Genomic_DNA"/>
</dbReference>
<dbReference type="Gene3D" id="1.10.260.40">
    <property type="entry name" value="lambda repressor-like DNA-binding domains"/>
    <property type="match status" value="1"/>
</dbReference>
<keyword evidence="1" id="KW-0805">Transcription regulation</keyword>
<organism evidence="5 6">
    <name type="scientific">Gilliamella apicola</name>
    <dbReference type="NCBI Taxonomy" id="1196095"/>
    <lineage>
        <taxon>Bacteria</taxon>
        <taxon>Pseudomonadati</taxon>
        <taxon>Pseudomonadota</taxon>
        <taxon>Gammaproteobacteria</taxon>
        <taxon>Orbales</taxon>
        <taxon>Orbaceae</taxon>
        <taxon>Gilliamella</taxon>
    </lineage>
</organism>
<dbReference type="InterPro" id="IPR010982">
    <property type="entry name" value="Lambda_DNA-bd_dom_sf"/>
</dbReference>